<feature type="transmembrane region" description="Helical" evidence="1">
    <location>
        <begin position="123"/>
        <end position="140"/>
    </location>
</feature>
<keyword evidence="3" id="KW-1185">Reference proteome</keyword>
<dbReference type="EMBL" id="CAKOFQ010008820">
    <property type="protein sequence ID" value="CAH2016114.1"/>
    <property type="molecule type" value="Genomic_DNA"/>
</dbReference>
<dbReference type="OrthoDB" id="6743228at2759"/>
<evidence type="ECO:0000256" key="1">
    <source>
        <dbReference type="SAM" id="Phobius"/>
    </source>
</evidence>
<evidence type="ECO:0000313" key="2">
    <source>
        <dbReference type="EMBL" id="CAH2016114.1"/>
    </source>
</evidence>
<name>A0A9P0Q9X1_ACAOB</name>
<keyword evidence="1" id="KW-0812">Transmembrane</keyword>
<organism evidence="2 3">
    <name type="scientific">Acanthoscelides obtectus</name>
    <name type="common">Bean weevil</name>
    <name type="synonym">Bruchus obtectus</name>
    <dbReference type="NCBI Taxonomy" id="200917"/>
    <lineage>
        <taxon>Eukaryota</taxon>
        <taxon>Metazoa</taxon>
        <taxon>Ecdysozoa</taxon>
        <taxon>Arthropoda</taxon>
        <taxon>Hexapoda</taxon>
        <taxon>Insecta</taxon>
        <taxon>Pterygota</taxon>
        <taxon>Neoptera</taxon>
        <taxon>Endopterygota</taxon>
        <taxon>Coleoptera</taxon>
        <taxon>Polyphaga</taxon>
        <taxon>Cucujiformia</taxon>
        <taxon>Chrysomeloidea</taxon>
        <taxon>Chrysomelidae</taxon>
        <taxon>Bruchinae</taxon>
        <taxon>Bruchini</taxon>
        <taxon>Acanthoscelides</taxon>
    </lineage>
</organism>
<proteinExistence type="predicted"/>
<keyword evidence="1" id="KW-1133">Transmembrane helix</keyword>
<accession>A0A9P0Q9X1</accession>
<sequence length="171" mass="19459">MKKLHDFGQWILLIPNETTITLSCQEDQEAVKVLGSHLAEILVSCTLELNQVLIANQEPLSIGSQPIIFPNIDTNTSIATKPNDVSLHLDQIEFDEVHKIKRRLIENRVDIHSHKASHIPSSWTILLYGVLLLLLCCFVYKKIIPIIFTKPKKPQKNPIEEVDLSKVQLPR</sequence>
<gene>
    <name evidence="2" type="ORF">ACAOBT_LOCUS35159</name>
</gene>
<keyword evidence="1" id="KW-0472">Membrane</keyword>
<dbReference type="Proteomes" id="UP001152888">
    <property type="component" value="Unassembled WGS sequence"/>
</dbReference>
<reference evidence="2" key="1">
    <citation type="submission" date="2022-03" db="EMBL/GenBank/DDBJ databases">
        <authorList>
            <person name="Sayadi A."/>
        </authorList>
    </citation>
    <scope>NUCLEOTIDE SEQUENCE</scope>
</reference>
<protein>
    <submittedName>
        <fullName evidence="2">Uncharacterized protein</fullName>
    </submittedName>
</protein>
<dbReference type="AlphaFoldDB" id="A0A9P0Q9X1"/>
<evidence type="ECO:0000313" key="3">
    <source>
        <dbReference type="Proteomes" id="UP001152888"/>
    </source>
</evidence>
<comment type="caution">
    <text evidence="2">The sequence shown here is derived from an EMBL/GenBank/DDBJ whole genome shotgun (WGS) entry which is preliminary data.</text>
</comment>